<dbReference type="Gene3D" id="1.25.10.10">
    <property type="entry name" value="Leucine-rich Repeat Variant"/>
    <property type="match status" value="1"/>
</dbReference>
<dbReference type="AlphaFoldDB" id="A0A821M2R5"/>
<sequence length="80" mass="8987">ACEHLLGALSTSSKELQQVSIEAIQALSDKNQLVQQILLREHALEQLLNLLEKTNMSTLQIAIVCTLWTLCENNSIQKRD</sequence>
<feature type="non-terminal residue" evidence="1">
    <location>
        <position position="1"/>
    </location>
</feature>
<organism evidence="1 2">
    <name type="scientific">Rotaria magnacalcarata</name>
    <dbReference type="NCBI Taxonomy" id="392030"/>
    <lineage>
        <taxon>Eukaryota</taxon>
        <taxon>Metazoa</taxon>
        <taxon>Spiralia</taxon>
        <taxon>Gnathifera</taxon>
        <taxon>Rotifera</taxon>
        <taxon>Eurotatoria</taxon>
        <taxon>Bdelloidea</taxon>
        <taxon>Philodinida</taxon>
        <taxon>Philodinidae</taxon>
        <taxon>Rotaria</taxon>
    </lineage>
</organism>
<dbReference type="InterPro" id="IPR011989">
    <property type="entry name" value="ARM-like"/>
</dbReference>
<name>A0A821M2R5_9BILA</name>
<gene>
    <name evidence="1" type="ORF">OVN521_LOCUS50496</name>
</gene>
<dbReference type="SUPFAM" id="SSF48371">
    <property type="entry name" value="ARM repeat"/>
    <property type="match status" value="1"/>
</dbReference>
<proteinExistence type="predicted"/>
<dbReference type="InterPro" id="IPR016024">
    <property type="entry name" value="ARM-type_fold"/>
</dbReference>
<accession>A0A821M2R5</accession>
<protein>
    <submittedName>
        <fullName evidence="1">Uncharacterized protein</fullName>
    </submittedName>
</protein>
<evidence type="ECO:0000313" key="2">
    <source>
        <dbReference type="Proteomes" id="UP000663866"/>
    </source>
</evidence>
<evidence type="ECO:0000313" key="1">
    <source>
        <dbReference type="EMBL" id="CAF4761310.1"/>
    </source>
</evidence>
<feature type="non-terminal residue" evidence="1">
    <location>
        <position position="80"/>
    </location>
</feature>
<reference evidence="1" key="1">
    <citation type="submission" date="2021-02" db="EMBL/GenBank/DDBJ databases">
        <authorList>
            <person name="Nowell W R."/>
        </authorList>
    </citation>
    <scope>NUCLEOTIDE SEQUENCE</scope>
</reference>
<keyword evidence="2" id="KW-1185">Reference proteome</keyword>
<dbReference type="Proteomes" id="UP000663866">
    <property type="component" value="Unassembled WGS sequence"/>
</dbReference>
<dbReference type="EMBL" id="CAJOBG010116550">
    <property type="protein sequence ID" value="CAF4761310.1"/>
    <property type="molecule type" value="Genomic_DNA"/>
</dbReference>
<comment type="caution">
    <text evidence="1">The sequence shown here is derived from an EMBL/GenBank/DDBJ whole genome shotgun (WGS) entry which is preliminary data.</text>
</comment>